<accession>A0A1G7RQP2</accession>
<dbReference type="EMBL" id="FNCS01000001">
    <property type="protein sequence ID" value="SDG13061.1"/>
    <property type="molecule type" value="Genomic_DNA"/>
</dbReference>
<reference evidence="2 3" key="1">
    <citation type="submission" date="2016-10" db="EMBL/GenBank/DDBJ databases">
        <authorList>
            <person name="de Groot N.N."/>
        </authorList>
    </citation>
    <scope>NUCLEOTIDE SEQUENCE [LARGE SCALE GENOMIC DNA]</scope>
    <source>
        <strain evidence="2 3">CGMCC 1.10267</strain>
    </source>
</reference>
<proteinExistence type="predicted"/>
<keyword evidence="3" id="KW-1185">Reference proteome</keyword>
<evidence type="ECO:0000256" key="1">
    <source>
        <dbReference type="SAM" id="Phobius"/>
    </source>
</evidence>
<dbReference type="RefSeq" id="WP_176762433.1">
    <property type="nucleotide sequence ID" value="NZ_FNCS01000001.1"/>
</dbReference>
<sequence>MKRFVIMIVIVLAISVLWMAGWFYIAGQVRTEIAYLAQADGISQPRLTCESLDVGGAPFSFSPRCQGAQITAADTTISIPDVRGTALFYRPFHIQAVATGPARVTDAFTGAAQEIDWSNLHASLRLAGSAIERFSVVADDLVYRDVLMAETELGTASRGEIHLVDATPAEPAPGTGMIYDFYAMLENVTSQPNDIAQGALAIDGQLTGVPDPTLWGDPDLVAYWQAYDGRFSLRGLDLTAEGLSLSAEGEVSLAETGLLNGNLAVVSRGISDRIAAIVGDPAVAQIVLGSPDDTGVSRQNLTITNGTVIVGILPIASLPPLF</sequence>
<keyword evidence="1" id="KW-1133">Transmembrane helix</keyword>
<name>A0A1G7RQP2_9HYPH</name>
<evidence type="ECO:0008006" key="4">
    <source>
        <dbReference type="Google" id="ProtNLM"/>
    </source>
</evidence>
<keyword evidence="1" id="KW-0812">Transmembrane</keyword>
<dbReference type="Pfam" id="PF09898">
    <property type="entry name" value="DUF2125"/>
    <property type="match status" value="1"/>
</dbReference>
<gene>
    <name evidence="2" type="ORF">SAMN04487974_10158</name>
</gene>
<dbReference type="InterPro" id="IPR018666">
    <property type="entry name" value="DUF2125"/>
</dbReference>
<dbReference type="Proteomes" id="UP000199495">
    <property type="component" value="Unassembled WGS sequence"/>
</dbReference>
<feature type="transmembrane region" description="Helical" evidence="1">
    <location>
        <begin position="5"/>
        <end position="25"/>
    </location>
</feature>
<dbReference type="AlphaFoldDB" id="A0A1G7RQP2"/>
<evidence type="ECO:0000313" key="3">
    <source>
        <dbReference type="Proteomes" id="UP000199495"/>
    </source>
</evidence>
<keyword evidence="1" id="KW-0472">Membrane</keyword>
<dbReference type="STRING" id="440168.SAMN04487974_10158"/>
<organism evidence="2 3">
    <name type="scientific">Pelagibacterium luteolum</name>
    <dbReference type="NCBI Taxonomy" id="440168"/>
    <lineage>
        <taxon>Bacteria</taxon>
        <taxon>Pseudomonadati</taxon>
        <taxon>Pseudomonadota</taxon>
        <taxon>Alphaproteobacteria</taxon>
        <taxon>Hyphomicrobiales</taxon>
        <taxon>Devosiaceae</taxon>
        <taxon>Pelagibacterium</taxon>
    </lineage>
</organism>
<protein>
    <recommendedName>
        <fullName evidence="4">DUF2125 domain-containing protein</fullName>
    </recommendedName>
</protein>
<evidence type="ECO:0000313" key="2">
    <source>
        <dbReference type="EMBL" id="SDG13061.1"/>
    </source>
</evidence>